<dbReference type="Proteomes" id="UP000596095">
    <property type="component" value="Chromosome"/>
</dbReference>
<evidence type="ECO:0000313" key="2">
    <source>
        <dbReference type="Proteomes" id="UP000596095"/>
    </source>
</evidence>
<accession>A0ABD7C015</accession>
<gene>
    <name evidence="1" type="ORF">JJL50_15310</name>
</gene>
<dbReference type="RefSeq" id="WP_201116976.1">
    <property type="nucleotide sequence ID" value="NZ_CP067993.1"/>
</dbReference>
<organism evidence="1 2">
    <name type="scientific">Stenotrophomonas maltophilia</name>
    <name type="common">Pseudomonas maltophilia</name>
    <name type="synonym">Xanthomonas maltophilia</name>
    <dbReference type="NCBI Taxonomy" id="40324"/>
    <lineage>
        <taxon>Bacteria</taxon>
        <taxon>Pseudomonadati</taxon>
        <taxon>Pseudomonadota</taxon>
        <taxon>Gammaproteobacteria</taxon>
        <taxon>Lysobacterales</taxon>
        <taxon>Lysobacteraceae</taxon>
        <taxon>Stenotrophomonas</taxon>
        <taxon>Stenotrophomonas maltophilia group</taxon>
    </lineage>
</organism>
<sequence length="197" mass="21290">MNGQNLERFVNAIASDLEEGGFREVTGTTLRRNLTTAVQAALPMLSEQADGTELQPTAPPALQADRAQFDAWMKSAGCYGWHGFNRIEDMWDAWQAALTFQPAGKYPVATLHPNGCWSSALGKDPFDGGPGTGRPGLKVYVAPPAPALELERYDAGLLSDVGGGDTAWWLDYLRTELGRAHDHYQHQVNPAKGAGHG</sequence>
<evidence type="ECO:0000313" key="1">
    <source>
        <dbReference type="EMBL" id="QQQ41311.1"/>
    </source>
</evidence>
<name>A0ABD7C015_STEMA</name>
<dbReference type="AlphaFoldDB" id="A0ABD7C015"/>
<protein>
    <submittedName>
        <fullName evidence="1">Uncharacterized protein</fullName>
    </submittedName>
</protein>
<dbReference type="EMBL" id="CP067993">
    <property type="protein sequence ID" value="QQQ41311.1"/>
    <property type="molecule type" value="Genomic_DNA"/>
</dbReference>
<reference evidence="1 2" key="1">
    <citation type="submission" date="2021-01" db="EMBL/GenBank/DDBJ databases">
        <title>Genome Characterization of a novel Stenotrophomonas isolate with high keratinase activity.</title>
        <authorList>
            <person name="Cao Z.-J."/>
        </authorList>
    </citation>
    <scope>NUCLEOTIDE SEQUENCE [LARGE SCALE GENOMIC DNA]</scope>
    <source>
        <strain evidence="1 2">DHHJ</strain>
    </source>
</reference>
<proteinExistence type="predicted"/>